<gene>
    <name evidence="1" type="ORF">CLA01_39050</name>
</gene>
<dbReference type="AlphaFoldDB" id="A0A511YF81"/>
<protein>
    <submittedName>
        <fullName evidence="1">Uncharacterized protein</fullName>
    </submittedName>
</protein>
<dbReference type="RefSeq" id="WP_111960455.1">
    <property type="nucleotide sequence ID" value="NZ_BJYI01000021.1"/>
</dbReference>
<name>A0A511YF81_9FLAO</name>
<accession>A0A511YF81</accession>
<proteinExistence type="predicted"/>
<evidence type="ECO:0000313" key="2">
    <source>
        <dbReference type="Proteomes" id="UP000321150"/>
    </source>
</evidence>
<reference evidence="1 2" key="1">
    <citation type="submission" date="2019-07" db="EMBL/GenBank/DDBJ databases">
        <title>Whole genome shotgun sequence of Chryseobacterium lathyri NBRC 105250.</title>
        <authorList>
            <person name="Hosoyama A."/>
            <person name="Uohara A."/>
            <person name="Ohji S."/>
            <person name="Ichikawa N."/>
        </authorList>
    </citation>
    <scope>NUCLEOTIDE SEQUENCE [LARGE SCALE GENOMIC DNA]</scope>
    <source>
        <strain evidence="1 2">NBRC 105250</strain>
    </source>
</reference>
<dbReference type="OrthoDB" id="5879561at2"/>
<dbReference type="Proteomes" id="UP000321150">
    <property type="component" value="Unassembled WGS sequence"/>
</dbReference>
<evidence type="ECO:0000313" key="1">
    <source>
        <dbReference type="EMBL" id="GEN73833.1"/>
    </source>
</evidence>
<sequence length="138" mass="15957">MYKLIEPEVAGGLGDKTEMDNSFFPPLIKTLNYEFDGWLGDDILESFPCYIMTEVLRKGVEAEGLTGIYFSEVLISKSETFLELYSNRDLPNFFWAKISGEPYKDDFFITEQNTLAISEKAYFLLKKYSINHADIEYL</sequence>
<organism evidence="1 2">
    <name type="scientific">Chryseobacterium lathyri</name>
    <dbReference type="NCBI Taxonomy" id="395933"/>
    <lineage>
        <taxon>Bacteria</taxon>
        <taxon>Pseudomonadati</taxon>
        <taxon>Bacteroidota</taxon>
        <taxon>Flavobacteriia</taxon>
        <taxon>Flavobacteriales</taxon>
        <taxon>Weeksellaceae</taxon>
        <taxon>Chryseobacterium group</taxon>
        <taxon>Chryseobacterium</taxon>
    </lineage>
</organism>
<dbReference type="EMBL" id="BJYI01000021">
    <property type="protein sequence ID" value="GEN73833.1"/>
    <property type="molecule type" value="Genomic_DNA"/>
</dbReference>
<comment type="caution">
    <text evidence="1">The sequence shown here is derived from an EMBL/GenBank/DDBJ whole genome shotgun (WGS) entry which is preliminary data.</text>
</comment>